<protein>
    <submittedName>
        <fullName evidence="1">Uncharacterized protein</fullName>
    </submittedName>
</protein>
<name>A0ABS7PUP7_9SPHN</name>
<evidence type="ECO:0000313" key="2">
    <source>
        <dbReference type="Proteomes" id="UP000706039"/>
    </source>
</evidence>
<proteinExistence type="predicted"/>
<accession>A0ABS7PUP7</accession>
<comment type="caution">
    <text evidence="1">The sequence shown here is derived from an EMBL/GenBank/DDBJ whole genome shotgun (WGS) entry which is preliminary data.</text>
</comment>
<dbReference type="RefSeq" id="WP_222992191.1">
    <property type="nucleotide sequence ID" value="NZ_JAINVV010000011.1"/>
</dbReference>
<reference evidence="1 2" key="1">
    <citation type="submission" date="2021-08" db="EMBL/GenBank/DDBJ databases">
        <authorList>
            <person name="Tuo L."/>
        </authorList>
    </citation>
    <scope>NUCLEOTIDE SEQUENCE [LARGE SCALE GENOMIC DNA]</scope>
    <source>
        <strain evidence="1 2">JCM 31229</strain>
    </source>
</reference>
<dbReference type="EMBL" id="JAINVV010000011">
    <property type="protein sequence ID" value="MBY8825087.1"/>
    <property type="molecule type" value="Genomic_DNA"/>
</dbReference>
<evidence type="ECO:0000313" key="1">
    <source>
        <dbReference type="EMBL" id="MBY8825087.1"/>
    </source>
</evidence>
<gene>
    <name evidence="1" type="ORF">K7G82_22485</name>
</gene>
<organism evidence="1 2">
    <name type="scientific">Sphingomonas colocasiae</name>
    <dbReference type="NCBI Taxonomy" id="1848973"/>
    <lineage>
        <taxon>Bacteria</taxon>
        <taxon>Pseudomonadati</taxon>
        <taxon>Pseudomonadota</taxon>
        <taxon>Alphaproteobacteria</taxon>
        <taxon>Sphingomonadales</taxon>
        <taxon>Sphingomonadaceae</taxon>
        <taxon>Sphingomonas</taxon>
    </lineage>
</organism>
<keyword evidence="2" id="KW-1185">Reference proteome</keyword>
<dbReference type="Proteomes" id="UP000706039">
    <property type="component" value="Unassembled WGS sequence"/>
</dbReference>
<sequence length="143" mass="15889">MRIGPDDYERMRRWLGFMAARVFPPELLTAETDPLTALDRITAGSAARARRGLGMAIGDIVEFTSGWSAAEVSKIDDLLSRQELPTLTAVRSRFSSAIQRVLRRGRIKTDDEFHAVRNAADQPGTDAPALWSLLAAYEAERSR</sequence>